<evidence type="ECO:0000313" key="2">
    <source>
        <dbReference type="Proteomes" id="UP000641853"/>
    </source>
</evidence>
<organism evidence="1 2">
    <name type="scientific">Aspergillus felis</name>
    <dbReference type="NCBI Taxonomy" id="1287682"/>
    <lineage>
        <taxon>Eukaryota</taxon>
        <taxon>Fungi</taxon>
        <taxon>Dikarya</taxon>
        <taxon>Ascomycota</taxon>
        <taxon>Pezizomycotina</taxon>
        <taxon>Eurotiomycetes</taxon>
        <taxon>Eurotiomycetidae</taxon>
        <taxon>Eurotiales</taxon>
        <taxon>Aspergillaceae</taxon>
        <taxon>Aspergillus</taxon>
        <taxon>Aspergillus subgen. Fumigati</taxon>
    </lineage>
</organism>
<keyword evidence="2" id="KW-1185">Reference proteome</keyword>
<accession>A0A8H6V6A4</accession>
<sequence length="128" mass="14156">MALLAPLNPDTGITERTPHGYRWIITPEERSNMASLLGCEENVSDIYMKAVHMDNDRAVCATCSKPAGMDDLVQNALMLNVHSSKFMLDILQNGTDNKSPGHELMCSKCGTKHEGVQGWHAYPPWIEG</sequence>
<dbReference type="EMBL" id="JACBAG010001863">
    <property type="protein sequence ID" value="KAF7179352.1"/>
    <property type="molecule type" value="Genomic_DNA"/>
</dbReference>
<evidence type="ECO:0008006" key="3">
    <source>
        <dbReference type="Google" id="ProtNLM"/>
    </source>
</evidence>
<evidence type="ECO:0000313" key="1">
    <source>
        <dbReference type="EMBL" id="KAF7179352.1"/>
    </source>
</evidence>
<dbReference type="Proteomes" id="UP000641853">
    <property type="component" value="Unassembled WGS sequence"/>
</dbReference>
<gene>
    <name evidence="1" type="ORF">CNMCM7691_008285</name>
</gene>
<dbReference type="AlphaFoldDB" id="A0A8H6V6A4"/>
<comment type="caution">
    <text evidence="1">The sequence shown here is derived from an EMBL/GenBank/DDBJ whole genome shotgun (WGS) entry which is preliminary data.</text>
</comment>
<protein>
    <recommendedName>
        <fullName evidence="3">RBP protein</fullName>
    </recommendedName>
</protein>
<proteinExistence type="predicted"/>
<name>A0A8H6V6A4_9EURO</name>
<reference evidence="1" key="1">
    <citation type="submission" date="2020-06" db="EMBL/GenBank/DDBJ databases">
        <title>Draft genome sequences of strains closely related to Aspergillus parafelis and Aspergillus hiratsukae.</title>
        <authorList>
            <person name="Dos Santos R.A.C."/>
            <person name="Rivero-Menendez O."/>
            <person name="Steenwyk J.L."/>
            <person name="Mead M.E."/>
            <person name="Goldman G.H."/>
            <person name="Alastruey-Izquierdo A."/>
            <person name="Rokas A."/>
        </authorList>
    </citation>
    <scope>NUCLEOTIDE SEQUENCE</scope>
    <source>
        <strain evidence="1">CNM-CM7691</strain>
    </source>
</reference>